<dbReference type="InterPro" id="IPR003838">
    <property type="entry name" value="ABC3_permease_C"/>
</dbReference>
<keyword evidence="2" id="KW-1003">Cell membrane</keyword>
<keyword evidence="4 7" id="KW-1133">Transmembrane helix</keyword>
<dbReference type="GO" id="GO:0022857">
    <property type="term" value="F:transmembrane transporter activity"/>
    <property type="evidence" value="ECO:0007669"/>
    <property type="project" value="TreeGrafter"/>
</dbReference>
<feature type="transmembrane region" description="Helical" evidence="7">
    <location>
        <begin position="263"/>
        <end position="282"/>
    </location>
</feature>
<dbReference type="InterPro" id="IPR025857">
    <property type="entry name" value="MacB_PCD"/>
</dbReference>
<sequence length="396" mass="44567">MEIRDIITMTRKMVFRNRRRYRAVMAAIALGTIGFIVIRTMGDSVEAKLAENLEILGEATVLKAEWRNHFGNLHPGEFYEKDIEMLRKIPHVVAAAPVMHIENVTATYRRYEMGGIEIHGVDQDYWRTQTPYLISGRLFTNSDLENRERVCILGKDVVKNLFRGADPLGQEIRIDHLWFRVIGVLGGLQHDYISSGVFIPITTAKNTFSGLDKITTIYIRAYNWDHVESVYQNVLSILTHNHKGYEDGLFIFYYPARVKRVKMLVYVVNIFVYASLAVVFVLGKVGLTNVMLAAVQDRTREIGLRKAVGATDSMIRLQFLLESVLVSVGAGLVGVIAGVLGVNFLKDILGVEVSHYVMSTSIFIDLAVTTLIGVFAGLYPSQQASRLDIVTAMRFE</sequence>
<comment type="caution">
    <text evidence="10">The sequence shown here is derived from an EMBL/GenBank/DDBJ whole genome shotgun (WGS) entry which is preliminary data.</text>
</comment>
<evidence type="ECO:0000256" key="7">
    <source>
        <dbReference type="SAM" id="Phobius"/>
    </source>
</evidence>
<evidence type="ECO:0000256" key="3">
    <source>
        <dbReference type="ARBA" id="ARBA00022692"/>
    </source>
</evidence>
<evidence type="ECO:0000313" key="10">
    <source>
        <dbReference type="EMBL" id="HGH60767.1"/>
    </source>
</evidence>
<accession>A0A7C4ART2</accession>
<protein>
    <submittedName>
        <fullName evidence="10">ABC transporter permease</fullName>
    </submittedName>
</protein>
<evidence type="ECO:0000256" key="6">
    <source>
        <dbReference type="ARBA" id="ARBA00038076"/>
    </source>
</evidence>
<feature type="domain" description="ABC3 transporter permease C-terminal" evidence="8">
    <location>
        <begin position="276"/>
        <end position="388"/>
    </location>
</feature>
<dbReference type="InterPro" id="IPR050250">
    <property type="entry name" value="Macrolide_Exporter_MacB"/>
</dbReference>
<organism evidence="10">
    <name type="scientific">Desulfomonile tiedjei</name>
    <dbReference type="NCBI Taxonomy" id="2358"/>
    <lineage>
        <taxon>Bacteria</taxon>
        <taxon>Pseudomonadati</taxon>
        <taxon>Thermodesulfobacteriota</taxon>
        <taxon>Desulfomonilia</taxon>
        <taxon>Desulfomonilales</taxon>
        <taxon>Desulfomonilaceae</taxon>
        <taxon>Desulfomonile</taxon>
    </lineage>
</organism>
<evidence type="ECO:0000256" key="4">
    <source>
        <dbReference type="ARBA" id="ARBA00022989"/>
    </source>
</evidence>
<proteinExistence type="inferred from homology"/>
<evidence type="ECO:0000259" key="8">
    <source>
        <dbReference type="Pfam" id="PF02687"/>
    </source>
</evidence>
<comment type="subcellular location">
    <subcellularLocation>
        <location evidence="1">Cell membrane</location>
        <topology evidence="1">Multi-pass membrane protein</topology>
    </subcellularLocation>
</comment>
<dbReference type="Pfam" id="PF12704">
    <property type="entry name" value="MacB_PCD"/>
    <property type="match status" value="1"/>
</dbReference>
<evidence type="ECO:0000256" key="5">
    <source>
        <dbReference type="ARBA" id="ARBA00023136"/>
    </source>
</evidence>
<evidence type="ECO:0000259" key="9">
    <source>
        <dbReference type="Pfam" id="PF12704"/>
    </source>
</evidence>
<comment type="similarity">
    <text evidence="6">Belongs to the ABC-4 integral membrane protein family.</text>
</comment>
<dbReference type="GO" id="GO:0005886">
    <property type="term" value="C:plasma membrane"/>
    <property type="evidence" value="ECO:0007669"/>
    <property type="project" value="UniProtKB-SubCell"/>
</dbReference>
<keyword evidence="3 7" id="KW-0812">Transmembrane</keyword>
<evidence type="ECO:0000256" key="2">
    <source>
        <dbReference type="ARBA" id="ARBA00022475"/>
    </source>
</evidence>
<dbReference type="AlphaFoldDB" id="A0A7C4ART2"/>
<keyword evidence="5 7" id="KW-0472">Membrane</keyword>
<feature type="domain" description="MacB-like periplasmic core" evidence="9">
    <location>
        <begin position="25"/>
        <end position="232"/>
    </location>
</feature>
<feature type="transmembrane region" description="Helical" evidence="7">
    <location>
        <begin position="21"/>
        <end position="38"/>
    </location>
</feature>
<reference evidence="10" key="1">
    <citation type="journal article" date="2020" name="mSystems">
        <title>Genome- and Community-Level Interaction Insights into Carbon Utilization and Element Cycling Functions of Hydrothermarchaeota in Hydrothermal Sediment.</title>
        <authorList>
            <person name="Zhou Z."/>
            <person name="Liu Y."/>
            <person name="Xu W."/>
            <person name="Pan J."/>
            <person name="Luo Z.H."/>
            <person name="Li M."/>
        </authorList>
    </citation>
    <scope>NUCLEOTIDE SEQUENCE [LARGE SCALE GENOMIC DNA]</scope>
    <source>
        <strain evidence="10">SpSt-769</strain>
    </source>
</reference>
<name>A0A7C4ART2_9BACT</name>
<feature type="transmembrane region" description="Helical" evidence="7">
    <location>
        <begin position="324"/>
        <end position="344"/>
    </location>
</feature>
<dbReference type="PANTHER" id="PTHR30572:SF4">
    <property type="entry name" value="ABC TRANSPORTER PERMEASE YTRF"/>
    <property type="match status" value="1"/>
</dbReference>
<dbReference type="Pfam" id="PF02687">
    <property type="entry name" value="FtsX"/>
    <property type="match status" value="1"/>
</dbReference>
<feature type="transmembrane region" description="Helical" evidence="7">
    <location>
        <begin position="356"/>
        <end position="379"/>
    </location>
</feature>
<dbReference type="EMBL" id="DTGT01000178">
    <property type="protein sequence ID" value="HGH60767.1"/>
    <property type="molecule type" value="Genomic_DNA"/>
</dbReference>
<gene>
    <name evidence="10" type="ORF">ENV54_05655</name>
</gene>
<evidence type="ECO:0000256" key="1">
    <source>
        <dbReference type="ARBA" id="ARBA00004651"/>
    </source>
</evidence>
<dbReference type="PANTHER" id="PTHR30572">
    <property type="entry name" value="MEMBRANE COMPONENT OF TRANSPORTER-RELATED"/>
    <property type="match status" value="1"/>
</dbReference>